<dbReference type="AlphaFoldDB" id="A0A4P9Z544"/>
<feature type="compositionally biased region" description="Polar residues" evidence="1">
    <location>
        <begin position="296"/>
        <end position="306"/>
    </location>
</feature>
<sequence>MFARIARGSIAGWLCVALMLTHLLIAAASVHPENALAFHSSSSDDQPDKDAIASMEHTAVRVRRLYPRMMGPRQKYNQMVGRALEPARPPLVRLCLKALTKAKAKLVERLPSTLKDVMVEAFNMAKHDAVASKRGVRQKLKKLVKSVKDKKRRMRAKFAGESDATAATLAKRSNGAFVPIARRRIASPSMASSSSELPSTMRLNLYSILVAIIAKSTNLVLGRWQQEVTQSLAENVAEVVLYRIYLKLSWSPKMAAPNAAVAAGLDRGEEVTRLEKIRAAMKTGTAIPIELPQPADSENQQQQQPDSSERGDQANAPSSAPHPLMPTSGVRGRLRRIIEKALDKLLGWLYPETDAIIDGSIRASIEIIMQSVHFSAFDIVSAHLQSCGQMLQPSNIKESAMKLAGLRLNMFESSVENVRRWWNGHRDEAVDLAAAAALEEYRAGAPAEACSSASRTTGDILSRLDRRIIDYLKSPLDTIIVDVQKKARISIRRLVCLKLHRIIPVFTDLVEVVAN</sequence>
<feature type="region of interest" description="Disordered" evidence="1">
    <location>
        <begin position="289"/>
        <end position="328"/>
    </location>
</feature>
<proteinExistence type="predicted"/>
<dbReference type="OrthoDB" id="10579723at2759"/>
<keyword evidence="4" id="KW-1185">Reference proteome</keyword>
<evidence type="ECO:0000313" key="4">
    <source>
        <dbReference type="Proteomes" id="UP000278143"/>
    </source>
</evidence>
<dbReference type="Proteomes" id="UP000278143">
    <property type="component" value="Unassembled WGS sequence"/>
</dbReference>
<name>A0A4P9Z544_9FUNG</name>
<feature type="signal peptide" evidence="2">
    <location>
        <begin position="1"/>
        <end position="26"/>
    </location>
</feature>
<protein>
    <recommendedName>
        <fullName evidence="5">PXA domain-containing protein</fullName>
    </recommendedName>
</protein>
<organism evidence="3 4">
    <name type="scientific">Syncephalis pseudoplumigaleata</name>
    <dbReference type="NCBI Taxonomy" id="1712513"/>
    <lineage>
        <taxon>Eukaryota</taxon>
        <taxon>Fungi</taxon>
        <taxon>Fungi incertae sedis</taxon>
        <taxon>Zoopagomycota</taxon>
        <taxon>Zoopagomycotina</taxon>
        <taxon>Zoopagomycetes</taxon>
        <taxon>Zoopagales</taxon>
        <taxon>Piptocephalidaceae</taxon>
        <taxon>Syncephalis</taxon>
    </lineage>
</organism>
<evidence type="ECO:0000313" key="3">
    <source>
        <dbReference type="EMBL" id="RKP27713.1"/>
    </source>
</evidence>
<accession>A0A4P9Z544</accession>
<dbReference type="EMBL" id="KZ989163">
    <property type="protein sequence ID" value="RKP27713.1"/>
    <property type="molecule type" value="Genomic_DNA"/>
</dbReference>
<evidence type="ECO:0000256" key="2">
    <source>
        <dbReference type="SAM" id="SignalP"/>
    </source>
</evidence>
<feature type="chain" id="PRO_5020640059" description="PXA domain-containing protein" evidence="2">
    <location>
        <begin position="27"/>
        <end position="515"/>
    </location>
</feature>
<gene>
    <name evidence="3" type="ORF">SYNPS1DRAFT_26649</name>
</gene>
<evidence type="ECO:0000256" key="1">
    <source>
        <dbReference type="SAM" id="MobiDB-lite"/>
    </source>
</evidence>
<evidence type="ECO:0008006" key="5">
    <source>
        <dbReference type="Google" id="ProtNLM"/>
    </source>
</evidence>
<keyword evidence="2" id="KW-0732">Signal</keyword>
<reference evidence="4" key="1">
    <citation type="journal article" date="2018" name="Nat. Microbiol.">
        <title>Leveraging single-cell genomics to expand the fungal tree of life.</title>
        <authorList>
            <person name="Ahrendt S.R."/>
            <person name="Quandt C.A."/>
            <person name="Ciobanu D."/>
            <person name="Clum A."/>
            <person name="Salamov A."/>
            <person name="Andreopoulos B."/>
            <person name="Cheng J.F."/>
            <person name="Woyke T."/>
            <person name="Pelin A."/>
            <person name="Henrissat B."/>
            <person name="Reynolds N.K."/>
            <person name="Benny G.L."/>
            <person name="Smith M.E."/>
            <person name="James T.Y."/>
            <person name="Grigoriev I.V."/>
        </authorList>
    </citation>
    <scope>NUCLEOTIDE SEQUENCE [LARGE SCALE GENOMIC DNA]</scope>
    <source>
        <strain evidence="4">Benny S71-1</strain>
    </source>
</reference>